<dbReference type="PANTHER" id="PTHR10030:SF37">
    <property type="entry name" value="ALPHA-L-FUCOSIDASE-RELATED"/>
    <property type="match status" value="1"/>
</dbReference>
<evidence type="ECO:0000259" key="6">
    <source>
        <dbReference type="Pfam" id="PF01120"/>
    </source>
</evidence>
<keyword evidence="5" id="KW-0326">Glycosidase</keyword>
<name>R7U4T0_CAPTE</name>
<dbReference type="Gene3D" id="3.20.20.80">
    <property type="entry name" value="Glycosidases"/>
    <property type="match status" value="1"/>
</dbReference>
<feature type="non-terminal residue" evidence="8">
    <location>
        <position position="76"/>
    </location>
</feature>
<dbReference type="STRING" id="283909.R7U4T0"/>
<evidence type="ECO:0000256" key="5">
    <source>
        <dbReference type="ARBA" id="ARBA00023295"/>
    </source>
</evidence>
<evidence type="ECO:0000259" key="7">
    <source>
        <dbReference type="Pfam" id="PF16757"/>
    </source>
</evidence>
<feature type="non-terminal residue" evidence="8">
    <location>
        <position position="1"/>
    </location>
</feature>
<reference evidence="8 10" key="2">
    <citation type="journal article" date="2013" name="Nature">
        <title>Insights into bilaterian evolution from three spiralian genomes.</title>
        <authorList>
            <person name="Simakov O."/>
            <person name="Marletaz F."/>
            <person name="Cho S.J."/>
            <person name="Edsinger-Gonzales E."/>
            <person name="Havlak P."/>
            <person name="Hellsten U."/>
            <person name="Kuo D.H."/>
            <person name="Larsson T."/>
            <person name="Lv J."/>
            <person name="Arendt D."/>
            <person name="Savage R."/>
            <person name="Osoegawa K."/>
            <person name="de Jong P."/>
            <person name="Grimwood J."/>
            <person name="Chapman J.A."/>
            <person name="Shapiro H."/>
            <person name="Aerts A."/>
            <person name="Otillar R.P."/>
            <person name="Terry A.Y."/>
            <person name="Boore J.L."/>
            <person name="Grigoriev I.V."/>
            <person name="Lindberg D.R."/>
            <person name="Seaver E.C."/>
            <person name="Weisblat D.A."/>
            <person name="Putnam N.H."/>
            <person name="Rokhsar D.S."/>
        </authorList>
    </citation>
    <scope>NUCLEOTIDE SEQUENCE</scope>
    <source>
        <strain evidence="8 10">I ESC-2004</strain>
    </source>
</reference>
<accession>R7U4T0</accession>
<feature type="domain" description="Alpha-L-fucosidase C-terminal" evidence="7">
    <location>
        <begin position="49"/>
        <end position="76"/>
    </location>
</feature>
<reference evidence="9" key="3">
    <citation type="submission" date="2015-06" db="UniProtKB">
        <authorList>
            <consortium name="EnsemblMetazoa"/>
        </authorList>
    </citation>
    <scope>IDENTIFICATION</scope>
</reference>
<dbReference type="AlphaFoldDB" id="R7U4T0"/>
<feature type="domain" description="Glycoside hydrolase family 29 N-terminal" evidence="6">
    <location>
        <begin position="1"/>
        <end position="38"/>
    </location>
</feature>
<organism evidence="8">
    <name type="scientific">Capitella teleta</name>
    <name type="common">Polychaete worm</name>
    <dbReference type="NCBI Taxonomy" id="283909"/>
    <lineage>
        <taxon>Eukaryota</taxon>
        <taxon>Metazoa</taxon>
        <taxon>Spiralia</taxon>
        <taxon>Lophotrochozoa</taxon>
        <taxon>Annelida</taxon>
        <taxon>Polychaeta</taxon>
        <taxon>Sedentaria</taxon>
        <taxon>Scolecida</taxon>
        <taxon>Capitellidae</taxon>
        <taxon>Capitella</taxon>
    </lineage>
</organism>
<keyword evidence="3" id="KW-0732">Signal</keyword>
<dbReference type="PANTHER" id="PTHR10030">
    <property type="entry name" value="ALPHA-L-FUCOSIDASE"/>
    <property type="match status" value="1"/>
</dbReference>
<dbReference type="InterPro" id="IPR000933">
    <property type="entry name" value="Glyco_hydro_29"/>
</dbReference>
<dbReference type="InterPro" id="IPR017853">
    <property type="entry name" value="GH"/>
</dbReference>
<evidence type="ECO:0000256" key="2">
    <source>
        <dbReference type="ARBA" id="ARBA00012662"/>
    </source>
</evidence>
<keyword evidence="10" id="KW-1185">Reference proteome</keyword>
<dbReference type="EMBL" id="AMQN01010602">
    <property type="status" value="NOT_ANNOTATED_CDS"/>
    <property type="molecule type" value="Genomic_DNA"/>
</dbReference>
<dbReference type="Pfam" id="PF16757">
    <property type="entry name" value="Fucosidase_C"/>
    <property type="match status" value="1"/>
</dbReference>
<dbReference type="EC" id="3.2.1.51" evidence="2"/>
<proteinExistence type="inferred from homology"/>
<evidence type="ECO:0000256" key="3">
    <source>
        <dbReference type="ARBA" id="ARBA00022729"/>
    </source>
</evidence>
<evidence type="ECO:0000256" key="1">
    <source>
        <dbReference type="ARBA" id="ARBA00007951"/>
    </source>
</evidence>
<sequence length="76" mass="8687">SCGGNLQINIGPTHGNRIMPIFEEQLRQFGHWMKVNGEAIYASKPWKPQNDTVTPNIWYKVSASETTVYAILVRWP</sequence>
<protein>
    <recommendedName>
        <fullName evidence="2">alpha-L-fucosidase</fullName>
        <ecNumber evidence="2">3.2.1.51</ecNumber>
    </recommendedName>
</protein>
<evidence type="ECO:0000256" key="4">
    <source>
        <dbReference type="ARBA" id="ARBA00022801"/>
    </source>
</evidence>
<dbReference type="SUPFAM" id="SSF51445">
    <property type="entry name" value="(Trans)glycosidases"/>
    <property type="match status" value="1"/>
</dbReference>
<evidence type="ECO:0000313" key="10">
    <source>
        <dbReference type="Proteomes" id="UP000014760"/>
    </source>
</evidence>
<dbReference type="InterPro" id="IPR031919">
    <property type="entry name" value="Fucosidase_C"/>
</dbReference>
<evidence type="ECO:0000313" key="9">
    <source>
        <dbReference type="EnsemblMetazoa" id="CapteP49350"/>
    </source>
</evidence>
<dbReference type="HOGENOM" id="CLU_2433123_0_0_1"/>
<gene>
    <name evidence="8" type="ORF">CAPTEDRAFT_49350</name>
</gene>
<dbReference type="GO" id="GO:0006004">
    <property type="term" value="P:fucose metabolic process"/>
    <property type="evidence" value="ECO:0007669"/>
    <property type="project" value="TreeGrafter"/>
</dbReference>
<dbReference type="GO" id="GO:0005764">
    <property type="term" value="C:lysosome"/>
    <property type="evidence" value="ECO:0007669"/>
    <property type="project" value="TreeGrafter"/>
</dbReference>
<dbReference type="Proteomes" id="UP000014760">
    <property type="component" value="Unassembled WGS sequence"/>
</dbReference>
<dbReference type="OrthoDB" id="6039950at2759"/>
<dbReference type="GO" id="GO:0016139">
    <property type="term" value="P:glycoside catabolic process"/>
    <property type="evidence" value="ECO:0007669"/>
    <property type="project" value="TreeGrafter"/>
</dbReference>
<reference evidence="10" key="1">
    <citation type="submission" date="2012-12" db="EMBL/GenBank/DDBJ databases">
        <authorList>
            <person name="Hellsten U."/>
            <person name="Grimwood J."/>
            <person name="Chapman J.A."/>
            <person name="Shapiro H."/>
            <person name="Aerts A."/>
            <person name="Otillar R.P."/>
            <person name="Terry A.Y."/>
            <person name="Boore J.L."/>
            <person name="Simakov O."/>
            <person name="Marletaz F."/>
            <person name="Cho S.-J."/>
            <person name="Edsinger-Gonzales E."/>
            <person name="Havlak P."/>
            <person name="Kuo D.-H."/>
            <person name="Larsson T."/>
            <person name="Lv J."/>
            <person name="Arendt D."/>
            <person name="Savage R."/>
            <person name="Osoegawa K."/>
            <person name="de Jong P."/>
            <person name="Lindberg D.R."/>
            <person name="Seaver E.C."/>
            <person name="Weisblat D.A."/>
            <person name="Putnam N.H."/>
            <person name="Grigoriev I.V."/>
            <person name="Rokhsar D.S."/>
        </authorList>
    </citation>
    <scope>NUCLEOTIDE SEQUENCE</scope>
    <source>
        <strain evidence="10">I ESC-2004</strain>
    </source>
</reference>
<dbReference type="EnsemblMetazoa" id="CapteT49350">
    <property type="protein sequence ID" value="CapteP49350"/>
    <property type="gene ID" value="CapteG49350"/>
</dbReference>
<keyword evidence="4" id="KW-0378">Hydrolase</keyword>
<dbReference type="GO" id="GO:0004560">
    <property type="term" value="F:alpha-L-fucosidase activity"/>
    <property type="evidence" value="ECO:0007669"/>
    <property type="project" value="UniProtKB-EC"/>
</dbReference>
<dbReference type="EMBL" id="KB308219">
    <property type="protein sequence ID" value="ELT98170.1"/>
    <property type="molecule type" value="Genomic_DNA"/>
</dbReference>
<dbReference type="InterPro" id="IPR057739">
    <property type="entry name" value="Glyco_hydro_29_N"/>
</dbReference>
<dbReference type="Pfam" id="PF01120">
    <property type="entry name" value="Alpha_L_fucos"/>
    <property type="match status" value="1"/>
</dbReference>
<evidence type="ECO:0000313" key="8">
    <source>
        <dbReference type="EMBL" id="ELT98170.1"/>
    </source>
</evidence>
<comment type="similarity">
    <text evidence="1">Belongs to the glycosyl hydrolase 29 family.</text>
</comment>